<protein>
    <submittedName>
        <fullName evidence="1">Uncharacterized protein</fullName>
    </submittedName>
</protein>
<evidence type="ECO:0000313" key="2">
    <source>
        <dbReference type="Proteomes" id="UP001243375"/>
    </source>
</evidence>
<keyword evidence="2" id="KW-1185">Reference proteome</keyword>
<proteinExistence type="predicted"/>
<organism evidence="1 2">
    <name type="scientific">Naganishia vaughanmartiniae</name>
    <dbReference type="NCBI Taxonomy" id="1424756"/>
    <lineage>
        <taxon>Eukaryota</taxon>
        <taxon>Fungi</taxon>
        <taxon>Dikarya</taxon>
        <taxon>Basidiomycota</taxon>
        <taxon>Agaricomycotina</taxon>
        <taxon>Tremellomycetes</taxon>
        <taxon>Filobasidiales</taxon>
        <taxon>Filobasidiaceae</taxon>
        <taxon>Naganishia</taxon>
    </lineage>
</organism>
<accession>A0ACC2XPE5</accession>
<reference evidence="1" key="1">
    <citation type="submission" date="2023-04" db="EMBL/GenBank/DDBJ databases">
        <title>Draft Genome sequencing of Naganishia species isolated from polar environments using Oxford Nanopore Technology.</title>
        <authorList>
            <person name="Leo P."/>
            <person name="Venkateswaran K."/>
        </authorList>
    </citation>
    <scope>NUCLEOTIDE SEQUENCE</scope>
    <source>
        <strain evidence="1">MNA-CCFEE 5425</strain>
    </source>
</reference>
<dbReference type="EMBL" id="JASBWU010000001">
    <property type="protein sequence ID" value="KAJ9125329.1"/>
    <property type="molecule type" value="Genomic_DNA"/>
</dbReference>
<gene>
    <name evidence="1" type="ORF">QFC22_000286</name>
</gene>
<evidence type="ECO:0000313" key="1">
    <source>
        <dbReference type="EMBL" id="KAJ9125329.1"/>
    </source>
</evidence>
<comment type="caution">
    <text evidence="1">The sequence shown here is derived from an EMBL/GenBank/DDBJ whole genome shotgun (WGS) entry which is preliminary data.</text>
</comment>
<sequence length="300" mass="33430">MGKGSYAPSNVPEEEDGHPGAGSHYVVGRAHPSVAKAVQLVHDREFAALLVRVQGWIKTPDHFYLIEDLSSEHVPLSDLSTPLSNIGFVRKILDQLVSVVRDGLHRDGRVCHRDLKAENILINDHGDLVLLDLGLATRFAASAPKLTTCCGSPAFHSPEIVQCLNNPPGVYRYYGPELDIWCIGLTMLALLTGRRYPIGTSHTHLEVMAHNVKECLQEVDHIHERLRGLPCSSAGNEIDIMQAQDDWDIVRDAVEEFLLVDGNARILAFERYQLDECIQKHVACHKAKMEKLRCESPQQV</sequence>
<dbReference type="Proteomes" id="UP001243375">
    <property type="component" value="Unassembled WGS sequence"/>
</dbReference>
<name>A0ACC2XPE5_9TREE</name>